<proteinExistence type="predicted"/>
<accession>A0A5C5Z7W1</accession>
<gene>
    <name evidence="1" type="ORF">CA13_47900</name>
</gene>
<dbReference type="EMBL" id="SJPJ01000001">
    <property type="protein sequence ID" value="TWT83325.1"/>
    <property type="molecule type" value="Genomic_DNA"/>
</dbReference>
<keyword evidence="2" id="KW-1185">Reference proteome</keyword>
<comment type="caution">
    <text evidence="1">The sequence shown here is derived from an EMBL/GenBank/DDBJ whole genome shotgun (WGS) entry which is preliminary data.</text>
</comment>
<reference evidence="1 2" key="1">
    <citation type="submission" date="2019-02" db="EMBL/GenBank/DDBJ databases">
        <title>Deep-cultivation of Planctomycetes and their phenomic and genomic characterization uncovers novel biology.</title>
        <authorList>
            <person name="Wiegand S."/>
            <person name="Jogler M."/>
            <person name="Boedeker C."/>
            <person name="Pinto D."/>
            <person name="Vollmers J."/>
            <person name="Rivas-Marin E."/>
            <person name="Kohn T."/>
            <person name="Peeters S.H."/>
            <person name="Heuer A."/>
            <person name="Rast P."/>
            <person name="Oberbeckmann S."/>
            <person name="Bunk B."/>
            <person name="Jeske O."/>
            <person name="Meyerdierks A."/>
            <person name="Storesund J.E."/>
            <person name="Kallscheuer N."/>
            <person name="Luecker S."/>
            <person name="Lage O.M."/>
            <person name="Pohl T."/>
            <person name="Merkel B.J."/>
            <person name="Hornburger P."/>
            <person name="Mueller R.-W."/>
            <person name="Bruemmer F."/>
            <person name="Labrenz M."/>
            <person name="Spormann A.M."/>
            <person name="Op Den Camp H."/>
            <person name="Overmann J."/>
            <person name="Amann R."/>
            <person name="Jetten M.S.M."/>
            <person name="Mascher T."/>
            <person name="Medema M.H."/>
            <person name="Devos D.P."/>
            <person name="Kaster A.-K."/>
            <person name="Ovreas L."/>
            <person name="Rohde M."/>
            <person name="Galperin M.Y."/>
            <person name="Jogler C."/>
        </authorList>
    </citation>
    <scope>NUCLEOTIDE SEQUENCE [LARGE SCALE GENOMIC DNA]</scope>
    <source>
        <strain evidence="1 2">CA13</strain>
    </source>
</reference>
<evidence type="ECO:0000313" key="1">
    <source>
        <dbReference type="EMBL" id="TWT83325.1"/>
    </source>
</evidence>
<dbReference type="Proteomes" id="UP000315010">
    <property type="component" value="Unassembled WGS sequence"/>
</dbReference>
<dbReference type="AlphaFoldDB" id="A0A5C5Z7W1"/>
<name>A0A5C5Z7W1_9BACT</name>
<organism evidence="1 2">
    <name type="scientific">Novipirellula herctigrandis</name>
    <dbReference type="NCBI Taxonomy" id="2527986"/>
    <lineage>
        <taxon>Bacteria</taxon>
        <taxon>Pseudomonadati</taxon>
        <taxon>Planctomycetota</taxon>
        <taxon>Planctomycetia</taxon>
        <taxon>Pirellulales</taxon>
        <taxon>Pirellulaceae</taxon>
        <taxon>Novipirellula</taxon>
    </lineage>
</organism>
<sequence>MQKANFPSVHADFGSEYCASGRIHFFSHLAILTAIFCTSSVTFGQRPRSAQPSGAISLKDPLCARMMGQSTAVINGKEFGLAIREFADQADASVWIDRHVDHSAPIDAGQVGPTVYMAMKQIAQTRECVVMPIAGVVLVGRPEWVDATATSIGSIVQSASVWSTPKRIDVQWSEATTPNDSLSRIFDAASMNPTHRALDHDLWPAQRWKSIDPAVAIALVLAQFDLTFASPSLPKRLATEPIDVSNRYAQKYDLGAYRTKVLAVIRRKDRSSSAKTDRGLLEVTATASAHRMGIDEFFTTQAKNHRDKNRRTPVSLDTNNVSLNLLNTPAIEIFEKLASATGRACVIDSEAKRACEKMVSLEAKETSFRKLATQIAEQISDQGIIKAIWSRNSLTISAAPKVP</sequence>
<evidence type="ECO:0000313" key="2">
    <source>
        <dbReference type="Proteomes" id="UP000315010"/>
    </source>
</evidence>
<protein>
    <submittedName>
        <fullName evidence="1">Uncharacterized protein</fullName>
    </submittedName>
</protein>